<evidence type="ECO:0000313" key="2">
    <source>
        <dbReference type="EMBL" id="TLU74684.1"/>
    </source>
</evidence>
<dbReference type="GO" id="GO:0004497">
    <property type="term" value="F:monooxygenase activity"/>
    <property type="evidence" value="ECO:0007669"/>
    <property type="project" value="UniProtKB-KW"/>
</dbReference>
<dbReference type="Proteomes" id="UP000305654">
    <property type="component" value="Unassembled WGS sequence"/>
</dbReference>
<dbReference type="RefSeq" id="WP_138324933.1">
    <property type="nucleotide sequence ID" value="NZ_VCDI01000001.1"/>
</dbReference>
<dbReference type="Gene3D" id="3.30.70.100">
    <property type="match status" value="1"/>
</dbReference>
<gene>
    <name evidence="2" type="ORF">FE263_03900</name>
</gene>
<feature type="domain" description="ABM" evidence="1">
    <location>
        <begin position="2"/>
        <end position="98"/>
    </location>
</feature>
<dbReference type="PANTHER" id="PTHR34474:SF2">
    <property type="entry name" value="SIGNAL TRANSDUCTION PROTEIN TRAP"/>
    <property type="match status" value="1"/>
</dbReference>
<organism evidence="2 3">
    <name type="scientific">Lichenicoccus roseus</name>
    <dbReference type="NCBI Taxonomy" id="2683649"/>
    <lineage>
        <taxon>Bacteria</taxon>
        <taxon>Pseudomonadati</taxon>
        <taxon>Pseudomonadota</taxon>
        <taxon>Alphaproteobacteria</taxon>
        <taxon>Acetobacterales</taxon>
        <taxon>Acetobacteraceae</taxon>
        <taxon>Lichenicoccus</taxon>
    </lineage>
</organism>
<dbReference type="AlphaFoldDB" id="A0A5R9JAM8"/>
<dbReference type="EMBL" id="VCDI01000001">
    <property type="protein sequence ID" value="TLU74684.1"/>
    <property type="molecule type" value="Genomic_DNA"/>
</dbReference>
<dbReference type="InterPro" id="IPR007138">
    <property type="entry name" value="ABM_dom"/>
</dbReference>
<keyword evidence="2" id="KW-0503">Monooxygenase</keyword>
<evidence type="ECO:0000313" key="3">
    <source>
        <dbReference type="Proteomes" id="UP000305654"/>
    </source>
</evidence>
<evidence type="ECO:0000259" key="1">
    <source>
        <dbReference type="PROSITE" id="PS51725"/>
    </source>
</evidence>
<dbReference type="PROSITE" id="PS51725">
    <property type="entry name" value="ABM"/>
    <property type="match status" value="1"/>
</dbReference>
<keyword evidence="3" id="KW-1185">Reference proteome</keyword>
<protein>
    <submittedName>
        <fullName evidence="2">Antibiotic biosynthesis monooxygenase</fullName>
    </submittedName>
</protein>
<dbReference type="InterPro" id="IPR011008">
    <property type="entry name" value="Dimeric_a/b-barrel"/>
</dbReference>
<sequence>MFIAMNRFRVALGSENDFEQMWLTRESRLREVPGFEVFHLLRGPAAEDHVLYASHTVWATKEQFEAWTQSDAFRQAHRDAGQTARRPSYLGPPQFEGFEVLQTVDKP</sequence>
<proteinExistence type="predicted"/>
<keyword evidence="2" id="KW-0560">Oxidoreductase</keyword>
<dbReference type="SUPFAM" id="SSF54909">
    <property type="entry name" value="Dimeric alpha+beta barrel"/>
    <property type="match status" value="1"/>
</dbReference>
<dbReference type="Pfam" id="PF03992">
    <property type="entry name" value="ABM"/>
    <property type="match status" value="1"/>
</dbReference>
<dbReference type="OrthoDB" id="9798115at2"/>
<reference evidence="2 3" key="1">
    <citation type="submission" date="2019-05" db="EMBL/GenBank/DDBJ databases">
        <authorList>
            <person name="Pankratov T."/>
            <person name="Grouzdev D."/>
        </authorList>
    </citation>
    <scope>NUCLEOTIDE SEQUENCE [LARGE SCALE GENOMIC DNA]</scope>
    <source>
        <strain evidence="2 3">KEBCLARHB70R</strain>
    </source>
</reference>
<dbReference type="PANTHER" id="PTHR34474">
    <property type="entry name" value="SIGNAL TRANSDUCTION PROTEIN TRAP"/>
    <property type="match status" value="1"/>
</dbReference>
<accession>A0A5R9JAM8</accession>
<name>A0A5R9JAM8_9PROT</name>
<dbReference type="InterPro" id="IPR050404">
    <property type="entry name" value="Heme-degrading_MO"/>
</dbReference>
<comment type="caution">
    <text evidence="2">The sequence shown here is derived from an EMBL/GenBank/DDBJ whole genome shotgun (WGS) entry which is preliminary data.</text>
</comment>